<dbReference type="InterPro" id="IPR000261">
    <property type="entry name" value="EH_dom"/>
</dbReference>
<evidence type="ECO:0000256" key="4">
    <source>
        <dbReference type="ARBA" id="ARBA00022741"/>
    </source>
</evidence>
<evidence type="ECO:0000313" key="10">
    <source>
        <dbReference type="EMBL" id="KAH7089001.1"/>
    </source>
</evidence>
<name>A0A8K0VZE9_9PLEO</name>
<evidence type="ECO:0000256" key="3">
    <source>
        <dbReference type="ARBA" id="ARBA00022679"/>
    </source>
</evidence>
<dbReference type="PROSITE" id="PS50031">
    <property type="entry name" value="EH"/>
    <property type="match status" value="1"/>
</dbReference>
<keyword evidence="3" id="KW-0808">Transferase</keyword>
<evidence type="ECO:0000256" key="1">
    <source>
        <dbReference type="ARBA" id="ARBA00006529"/>
    </source>
</evidence>
<dbReference type="EMBL" id="JAGMVJ010000007">
    <property type="protein sequence ID" value="KAH7089001.1"/>
    <property type="molecule type" value="Genomic_DNA"/>
</dbReference>
<dbReference type="GO" id="GO:0004674">
    <property type="term" value="F:protein serine/threonine kinase activity"/>
    <property type="evidence" value="ECO:0007669"/>
    <property type="project" value="UniProtKB-KW"/>
</dbReference>
<dbReference type="InterPro" id="IPR011009">
    <property type="entry name" value="Kinase-like_dom_sf"/>
</dbReference>
<dbReference type="PANTHER" id="PTHR11584">
    <property type="entry name" value="SERINE/THREONINE PROTEIN KINASE"/>
    <property type="match status" value="1"/>
</dbReference>
<dbReference type="InterPro" id="IPR011992">
    <property type="entry name" value="EF-hand-dom_pair"/>
</dbReference>
<keyword evidence="6" id="KW-0067">ATP-binding</keyword>
<proteinExistence type="inferred from homology"/>
<gene>
    <name evidence="10" type="ORF">FB567DRAFT_322448</name>
</gene>
<dbReference type="SUPFAM" id="SSF56112">
    <property type="entry name" value="Protein kinase-like (PK-like)"/>
    <property type="match status" value="1"/>
</dbReference>
<keyword evidence="4" id="KW-0547">Nucleotide-binding</keyword>
<keyword evidence="2" id="KW-0723">Serine/threonine-protein kinase</keyword>
<reference evidence="10" key="1">
    <citation type="journal article" date="2021" name="Nat. Commun.">
        <title>Genetic determinants of endophytism in the Arabidopsis root mycobiome.</title>
        <authorList>
            <person name="Mesny F."/>
            <person name="Miyauchi S."/>
            <person name="Thiergart T."/>
            <person name="Pickel B."/>
            <person name="Atanasova L."/>
            <person name="Karlsson M."/>
            <person name="Huettel B."/>
            <person name="Barry K.W."/>
            <person name="Haridas S."/>
            <person name="Chen C."/>
            <person name="Bauer D."/>
            <person name="Andreopoulos W."/>
            <person name="Pangilinan J."/>
            <person name="LaButti K."/>
            <person name="Riley R."/>
            <person name="Lipzen A."/>
            <person name="Clum A."/>
            <person name="Drula E."/>
            <person name="Henrissat B."/>
            <person name="Kohler A."/>
            <person name="Grigoriev I.V."/>
            <person name="Martin F.M."/>
            <person name="Hacquard S."/>
        </authorList>
    </citation>
    <scope>NUCLEOTIDE SEQUENCE</scope>
    <source>
        <strain evidence="10">MPI-SDFR-AT-0120</strain>
    </source>
</reference>
<dbReference type="PROSITE" id="PS00108">
    <property type="entry name" value="PROTEIN_KINASE_ST"/>
    <property type="match status" value="1"/>
</dbReference>
<dbReference type="SMART" id="SM00220">
    <property type="entry name" value="S_TKc"/>
    <property type="match status" value="1"/>
</dbReference>
<feature type="domain" description="EH" evidence="9">
    <location>
        <begin position="1"/>
        <end position="88"/>
    </location>
</feature>
<evidence type="ECO:0000256" key="6">
    <source>
        <dbReference type="ARBA" id="ARBA00022840"/>
    </source>
</evidence>
<dbReference type="Gene3D" id="1.10.510.10">
    <property type="entry name" value="Transferase(Phosphotransferase) domain 1"/>
    <property type="match status" value="1"/>
</dbReference>
<dbReference type="GO" id="GO:0005524">
    <property type="term" value="F:ATP binding"/>
    <property type="evidence" value="ECO:0007669"/>
    <property type="project" value="UniProtKB-KW"/>
</dbReference>
<comment type="similarity">
    <text evidence="1">Belongs to the protein kinase superfamily. STE Ser/Thr protein kinase family. MAP kinase kinase kinase subfamily.</text>
</comment>
<dbReference type="AlphaFoldDB" id="A0A8K0VZE9"/>
<keyword evidence="5 10" id="KW-0418">Kinase</keyword>
<comment type="caution">
    <text evidence="10">The sequence shown here is derived from an EMBL/GenBank/DDBJ whole genome shotgun (WGS) entry which is preliminary data.</text>
</comment>
<dbReference type="InterPro" id="IPR008271">
    <property type="entry name" value="Ser/Thr_kinase_AS"/>
</dbReference>
<protein>
    <submittedName>
        <fullName evidence="10">Kinase-like domain-containing protein</fullName>
    </submittedName>
</protein>
<keyword evidence="11" id="KW-1185">Reference proteome</keyword>
<feature type="region of interest" description="Disordered" evidence="7">
    <location>
        <begin position="263"/>
        <end position="283"/>
    </location>
</feature>
<evidence type="ECO:0000259" key="8">
    <source>
        <dbReference type="PROSITE" id="PS50011"/>
    </source>
</evidence>
<dbReference type="Gene3D" id="1.10.238.10">
    <property type="entry name" value="EF-hand"/>
    <property type="match status" value="1"/>
</dbReference>
<sequence>MFYEDLWLDQTGPLDCYMSVHLVRDILSYWELQEEAVAKICLLCDTRLSNKLSFSEFALSMYFGKRARRGEPLPVVLPRKLYDEVNQQNNDRVSLTVAEPDQNQVQDPEAPLAHALSAPQVFSQARPYENMTTERDEFDRLSSPRSPPTNRTVVRSKALLPTADPTQTFATTSERAVEIDNSRGELHSRSRRRIAVDPAIRSSAALEDTTSISQSGTVLANQSLDSTYERGRTIATSSLDDLQERPTSTQIVSDILSSSRTLQLHRTSTNNQPAPSTFTPKPLSSQDLLANRLNGYFFEGTSPREHYTDAEIHEVSMLLGLFNPRWGRVPRTYIILRTISSLDILDRCVDIGFSDYWFPVTERSLPDFVRPSIRKAFVDAQKLILTKSMDLEKGEQGRHCYFQRGESLPFEMKGILGSGGYGQVDKVLSLISFKHYARKRVLRSFTFRGRKKEDIKQFISEIEILKRLKHRHVVEFVGSYTDAKYIGLIMTPIAEGDLGSYMARATPAEHAELRTFFGCLATALEFLHANSVRHKDIKPANILVSKSQILFADFGLSLDFTDATGSTTMSMVNGMTPRYCAPKVANYEARNTMSDIWCLGIVFLEMIVTLKGETTEYMDNFFRGHGSQQTFIRLNAAALPDFIAHLTSLPQWTDNRALDWTAPMLQEVQAMRPTASALVTQITSSTREGEKTGFCGICCMGPEGEDDGDGFSDYLSD</sequence>
<dbReference type="PANTHER" id="PTHR11584:SF369">
    <property type="entry name" value="MITOGEN-ACTIVATED PROTEIN KINASE KINASE KINASE 19-RELATED"/>
    <property type="match status" value="1"/>
</dbReference>
<dbReference type="Proteomes" id="UP000813461">
    <property type="component" value="Unassembled WGS sequence"/>
</dbReference>
<evidence type="ECO:0000256" key="5">
    <source>
        <dbReference type="ARBA" id="ARBA00022777"/>
    </source>
</evidence>
<evidence type="ECO:0000256" key="2">
    <source>
        <dbReference type="ARBA" id="ARBA00022527"/>
    </source>
</evidence>
<dbReference type="SUPFAM" id="SSF47473">
    <property type="entry name" value="EF-hand"/>
    <property type="match status" value="1"/>
</dbReference>
<feature type="domain" description="Protein kinase" evidence="8">
    <location>
        <begin position="410"/>
        <end position="684"/>
    </location>
</feature>
<dbReference type="InterPro" id="IPR000719">
    <property type="entry name" value="Prot_kinase_dom"/>
</dbReference>
<dbReference type="PROSITE" id="PS50011">
    <property type="entry name" value="PROTEIN_KINASE_DOM"/>
    <property type="match status" value="1"/>
</dbReference>
<accession>A0A8K0VZE9</accession>
<organism evidence="10 11">
    <name type="scientific">Paraphoma chrysanthemicola</name>
    <dbReference type="NCBI Taxonomy" id="798071"/>
    <lineage>
        <taxon>Eukaryota</taxon>
        <taxon>Fungi</taxon>
        <taxon>Dikarya</taxon>
        <taxon>Ascomycota</taxon>
        <taxon>Pezizomycotina</taxon>
        <taxon>Dothideomycetes</taxon>
        <taxon>Pleosporomycetidae</taxon>
        <taxon>Pleosporales</taxon>
        <taxon>Pleosporineae</taxon>
        <taxon>Phaeosphaeriaceae</taxon>
        <taxon>Paraphoma</taxon>
    </lineage>
</organism>
<dbReference type="Pfam" id="PF00069">
    <property type="entry name" value="Pkinase"/>
    <property type="match status" value="1"/>
</dbReference>
<evidence type="ECO:0000259" key="9">
    <source>
        <dbReference type="PROSITE" id="PS50031"/>
    </source>
</evidence>
<evidence type="ECO:0000256" key="7">
    <source>
        <dbReference type="SAM" id="MobiDB-lite"/>
    </source>
</evidence>
<dbReference type="CDD" id="cd00180">
    <property type="entry name" value="PKc"/>
    <property type="match status" value="1"/>
</dbReference>
<evidence type="ECO:0000313" key="11">
    <source>
        <dbReference type="Proteomes" id="UP000813461"/>
    </source>
</evidence>
<dbReference type="OrthoDB" id="4062651at2759"/>